<comment type="caution">
    <text evidence="2">The sequence shown here is derived from an EMBL/GenBank/DDBJ whole genome shotgun (WGS) entry which is preliminary data.</text>
</comment>
<proteinExistence type="predicted"/>
<organism evidence="2 3">
    <name type="scientific">Trifolium medium</name>
    <dbReference type="NCBI Taxonomy" id="97028"/>
    <lineage>
        <taxon>Eukaryota</taxon>
        <taxon>Viridiplantae</taxon>
        <taxon>Streptophyta</taxon>
        <taxon>Embryophyta</taxon>
        <taxon>Tracheophyta</taxon>
        <taxon>Spermatophyta</taxon>
        <taxon>Magnoliopsida</taxon>
        <taxon>eudicotyledons</taxon>
        <taxon>Gunneridae</taxon>
        <taxon>Pentapetalae</taxon>
        <taxon>rosids</taxon>
        <taxon>fabids</taxon>
        <taxon>Fabales</taxon>
        <taxon>Fabaceae</taxon>
        <taxon>Papilionoideae</taxon>
        <taxon>50 kb inversion clade</taxon>
        <taxon>NPAAA clade</taxon>
        <taxon>Hologalegina</taxon>
        <taxon>IRL clade</taxon>
        <taxon>Trifolieae</taxon>
        <taxon>Trifolium</taxon>
    </lineage>
</organism>
<accession>A0A392TZG4</accession>
<protein>
    <submittedName>
        <fullName evidence="2">Uncharacterized protein</fullName>
    </submittedName>
</protein>
<dbReference type="AlphaFoldDB" id="A0A392TZG4"/>
<dbReference type="Proteomes" id="UP000265520">
    <property type="component" value="Unassembled WGS sequence"/>
</dbReference>
<name>A0A392TZG4_9FABA</name>
<dbReference type="EMBL" id="LXQA010677246">
    <property type="protein sequence ID" value="MCI65516.1"/>
    <property type="molecule type" value="Genomic_DNA"/>
</dbReference>
<evidence type="ECO:0000313" key="3">
    <source>
        <dbReference type="Proteomes" id="UP000265520"/>
    </source>
</evidence>
<reference evidence="2 3" key="1">
    <citation type="journal article" date="2018" name="Front. Plant Sci.">
        <title>Red Clover (Trifolium pratense) and Zigzag Clover (T. medium) - A Picture of Genomic Similarities and Differences.</title>
        <authorList>
            <person name="Dluhosova J."/>
            <person name="Istvanek J."/>
            <person name="Nedelnik J."/>
            <person name="Repkova J."/>
        </authorList>
    </citation>
    <scope>NUCLEOTIDE SEQUENCE [LARGE SCALE GENOMIC DNA]</scope>
    <source>
        <strain evidence="3">cv. 10/8</strain>
        <tissue evidence="2">Leaf</tissue>
    </source>
</reference>
<feature type="compositionally biased region" description="Polar residues" evidence="1">
    <location>
        <begin position="1"/>
        <end position="15"/>
    </location>
</feature>
<feature type="non-terminal residue" evidence="2">
    <location>
        <position position="58"/>
    </location>
</feature>
<evidence type="ECO:0000313" key="2">
    <source>
        <dbReference type="EMBL" id="MCI65516.1"/>
    </source>
</evidence>
<feature type="non-terminal residue" evidence="2">
    <location>
        <position position="1"/>
    </location>
</feature>
<keyword evidence="3" id="KW-1185">Reference proteome</keyword>
<sequence length="58" mass="5706">EVSTASTTTGDVSQGPTKKRKPPTIPKKQTPQITQGAEAGGATGGDEVPTGTAAELGV</sequence>
<evidence type="ECO:0000256" key="1">
    <source>
        <dbReference type="SAM" id="MobiDB-lite"/>
    </source>
</evidence>
<feature type="region of interest" description="Disordered" evidence="1">
    <location>
        <begin position="1"/>
        <end position="58"/>
    </location>
</feature>
<feature type="compositionally biased region" description="Low complexity" evidence="1">
    <location>
        <begin position="26"/>
        <end position="37"/>
    </location>
</feature>